<dbReference type="EMBL" id="SSXH01000030">
    <property type="protein sequence ID" value="THJ75917.1"/>
    <property type="molecule type" value="Genomic_DNA"/>
</dbReference>
<dbReference type="InterPro" id="IPR050194">
    <property type="entry name" value="Glycosyltransferase_grp1"/>
</dbReference>
<dbReference type="Proteomes" id="UP000305282">
    <property type="component" value="Unassembled WGS sequence"/>
</dbReference>
<feature type="compositionally biased region" description="Low complexity" evidence="1">
    <location>
        <begin position="404"/>
        <end position="413"/>
    </location>
</feature>
<name>A0A4S5ETQ3_9ACTN</name>
<organism evidence="2 3">
    <name type="scientific">Candidatus Frankia alpina</name>
    <dbReference type="NCBI Taxonomy" id="2699483"/>
    <lineage>
        <taxon>Bacteria</taxon>
        <taxon>Bacillati</taxon>
        <taxon>Actinomycetota</taxon>
        <taxon>Actinomycetes</taxon>
        <taxon>Frankiales</taxon>
        <taxon>Frankiaceae</taxon>
        <taxon>Frankia</taxon>
    </lineage>
</organism>
<dbReference type="AlphaFoldDB" id="A0A4S5ETQ3"/>
<feature type="compositionally biased region" description="Polar residues" evidence="1">
    <location>
        <begin position="383"/>
        <end position="393"/>
    </location>
</feature>
<accession>A0A4S5ETQ3</accession>
<protein>
    <submittedName>
        <fullName evidence="2">Glycosyltransferase family 4 protein</fullName>
    </submittedName>
</protein>
<evidence type="ECO:0000256" key="1">
    <source>
        <dbReference type="SAM" id="MobiDB-lite"/>
    </source>
</evidence>
<gene>
    <name evidence="2" type="ORF">E7Y31_02685</name>
</gene>
<dbReference type="Pfam" id="PF13692">
    <property type="entry name" value="Glyco_trans_1_4"/>
    <property type="match status" value="1"/>
</dbReference>
<dbReference type="PANTHER" id="PTHR45947">
    <property type="entry name" value="SULFOQUINOVOSYL TRANSFERASE SQD2"/>
    <property type="match status" value="1"/>
</dbReference>
<reference evidence="2 3" key="1">
    <citation type="submission" date="2019-04" db="EMBL/GenBank/DDBJ databases">
        <title>Draft genome sequences for three unisolated Alnus-infective Frankia Sp+ strains, AgTrS, AiOr and AvVan, the first sequenced Frankia strains able to sporulate in-planta.</title>
        <authorList>
            <person name="Bethencourt L."/>
            <person name="Vautrin F."/>
            <person name="Taib N."/>
            <person name="Dubost A."/>
            <person name="Castro-Garcia L."/>
            <person name="Imbaud O."/>
            <person name="Abrouk D."/>
            <person name="Fournier P."/>
            <person name="Briolay J."/>
            <person name="Nguyen A."/>
            <person name="Normand P."/>
            <person name="Fernandez M.P."/>
            <person name="Brochier-Armanet C."/>
            <person name="Herrera-Belaroussi A."/>
        </authorList>
    </citation>
    <scope>NUCLEOTIDE SEQUENCE [LARGE SCALE GENOMIC DNA]</scope>
    <source>
        <strain evidence="2 3">AvVan</strain>
    </source>
</reference>
<dbReference type="PANTHER" id="PTHR45947:SF3">
    <property type="entry name" value="SULFOQUINOVOSYL TRANSFERASE SQD2"/>
    <property type="match status" value="1"/>
</dbReference>
<sequence>MNSLRRPSSLTRSAPPLDEPARVLFLCNSRGLGGGIERYLTAVEETLRAGGADLLRVDMLEPGIGLTPANRARFALRALSTARRFGHADSVITGHANLIPVAAAAVRLTRARLGPVLFYGTDIWSMRRTDRAILRADPILRPVTISSYSAGALSTVGAAPILPPGISPTWRATLLAEASRRRPLPPVPTILSVFRLGDWAGKGAAVLLEAVQSVRATLGPVRLVLAGRGPAPGALHELVSTHPDTELHESPTDKDLARLYATADLFALCTRTLPRGPHASGEGYGIVLLEAQLAGCAVVGPASGGSRDAYQEGVTGQTPVDESAQMLEIVLRGMLADRARLARTGRRAAEWAEAATRPGDYTRSVFTTLTGRLPPTGHDSSTDAHQSIPNQPSGTGARRGGVRPGAPTDLGAS</sequence>
<dbReference type="CDD" id="cd03801">
    <property type="entry name" value="GT4_PimA-like"/>
    <property type="match status" value="1"/>
</dbReference>
<dbReference type="OrthoDB" id="9802525at2"/>
<evidence type="ECO:0000313" key="3">
    <source>
        <dbReference type="Proteomes" id="UP000305282"/>
    </source>
</evidence>
<keyword evidence="2" id="KW-0808">Transferase</keyword>
<dbReference type="Gene3D" id="3.40.50.2000">
    <property type="entry name" value="Glycogen Phosphorylase B"/>
    <property type="match status" value="2"/>
</dbReference>
<comment type="caution">
    <text evidence="2">The sequence shown here is derived from an EMBL/GenBank/DDBJ whole genome shotgun (WGS) entry which is preliminary data.</text>
</comment>
<feature type="region of interest" description="Disordered" evidence="1">
    <location>
        <begin position="367"/>
        <end position="413"/>
    </location>
</feature>
<proteinExistence type="predicted"/>
<keyword evidence="3" id="KW-1185">Reference proteome</keyword>
<dbReference type="GO" id="GO:0016758">
    <property type="term" value="F:hexosyltransferase activity"/>
    <property type="evidence" value="ECO:0007669"/>
    <property type="project" value="TreeGrafter"/>
</dbReference>
<dbReference type="SUPFAM" id="SSF53756">
    <property type="entry name" value="UDP-Glycosyltransferase/glycogen phosphorylase"/>
    <property type="match status" value="1"/>
</dbReference>
<dbReference type="RefSeq" id="WP_136446760.1">
    <property type="nucleotide sequence ID" value="NZ_SSXH01000030.1"/>
</dbReference>
<evidence type="ECO:0000313" key="2">
    <source>
        <dbReference type="EMBL" id="THJ75917.1"/>
    </source>
</evidence>